<keyword evidence="5" id="KW-0408">Iron</keyword>
<dbReference type="GeneID" id="39857724"/>
<keyword evidence="4" id="KW-0249">Electron transport</keyword>
<feature type="transmembrane region" description="Helical" evidence="6">
    <location>
        <begin position="245"/>
        <end position="266"/>
    </location>
</feature>
<dbReference type="SMART" id="SM00887">
    <property type="entry name" value="EB_dh"/>
    <property type="match status" value="1"/>
</dbReference>
<evidence type="ECO:0000256" key="6">
    <source>
        <dbReference type="SAM" id="Phobius"/>
    </source>
</evidence>
<evidence type="ECO:0000256" key="1">
    <source>
        <dbReference type="ARBA" id="ARBA00022448"/>
    </source>
</evidence>
<keyword evidence="6" id="KW-0472">Membrane</keyword>
<evidence type="ECO:0000256" key="2">
    <source>
        <dbReference type="ARBA" id="ARBA00022617"/>
    </source>
</evidence>
<keyword evidence="10" id="KW-1185">Reference proteome</keyword>
<keyword evidence="3" id="KW-0479">Metal-binding</keyword>
<feature type="domain" description="Cytochrome c-552/DMSO reductase-like haem-binding" evidence="7">
    <location>
        <begin position="51"/>
        <end position="225"/>
    </location>
</feature>
<evidence type="ECO:0000313" key="9">
    <source>
        <dbReference type="EMBL" id="SEF60710.1"/>
    </source>
</evidence>
<accession>A0A1H5TD62</accession>
<dbReference type="InterPro" id="IPR019020">
    <property type="entry name" value="Cyt-c552/DMSO_Rdtase_haem-bd"/>
</dbReference>
<evidence type="ECO:0000256" key="3">
    <source>
        <dbReference type="ARBA" id="ARBA00022723"/>
    </source>
</evidence>
<dbReference type="EMBL" id="CP031311">
    <property type="protein sequence ID" value="QCC47341.1"/>
    <property type="molecule type" value="Genomic_DNA"/>
</dbReference>
<dbReference type="Proteomes" id="UP000296733">
    <property type="component" value="Chromosome"/>
</dbReference>
<protein>
    <submittedName>
        <fullName evidence="9">Complex iron-sulfur molybdoenzyme family reductase subunit gamma</fullName>
    </submittedName>
    <submittedName>
        <fullName evidence="8">DMSO reductase</fullName>
    </submittedName>
</protein>
<dbReference type="CDD" id="cd09623">
    <property type="entry name" value="DOMON_EBDH"/>
    <property type="match status" value="1"/>
</dbReference>
<dbReference type="GO" id="GO:0042597">
    <property type="term" value="C:periplasmic space"/>
    <property type="evidence" value="ECO:0007669"/>
    <property type="project" value="InterPro"/>
</dbReference>
<evidence type="ECO:0000259" key="7">
    <source>
        <dbReference type="SMART" id="SM00887"/>
    </source>
</evidence>
<keyword evidence="6" id="KW-1133">Transmembrane helix</keyword>
<evidence type="ECO:0000256" key="4">
    <source>
        <dbReference type="ARBA" id="ARBA00022982"/>
    </source>
</evidence>
<name>A0A1H5TD62_9EURY</name>
<dbReference type="OrthoDB" id="145826at2157"/>
<keyword evidence="6" id="KW-0812">Transmembrane</keyword>
<organism evidence="9 10">
    <name type="scientific">Halobellus limi</name>
    <dbReference type="NCBI Taxonomy" id="699433"/>
    <lineage>
        <taxon>Archaea</taxon>
        <taxon>Methanobacteriati</taxon>
        <taxon>Methanobacteriota</taxon>
        <taxon>Stenosarchaea group</taxon>
        <taxon>Halobacteria</taxon>
        <taxon>Halobacteriales</taxon>
        <taxon>Haloferacaceae</taxon>
        <taxon>Halobellus</taxon>
    </lineage>
</organism>
<evidence type="ECO:0000313" key="8">
    <source>
        <dbReference type="EMBL" id="QCC47341.1"/>
    </source>
</evidence>
<evidence type="ECO:0000313" key="11">
    <source>
        <dbReference type="Proteomes" id="UP000296733"/>
    </source>
</evidence>
<dbReference type="NCBIfam" id="TIGR03477">
    <property type="entry name" value="DMSO_red_II_gam"/>
    <property type="match status" value="1"/>
</dbReference>
<gene>
    <name evidence="8" type="ORF">DV707_06520</name>
    <name evidence="9" type="ORF">SAMN04488133_0244</name>
</gene>
<dbReference type="Proteomes" id="UP000236740">
    <property type="component" value="Unassembled WGS sequence"/>
</dbReference>
<dbReference type="AlphaFoldDB" id="A0A1H5TD62"/>
<dbReference type="GO" id="GO:0020037">
    <property type="term" value="F:heme binding"/>
    <property type="evidence" value="ECO:0007669"/>
    <property type="project" value="InterPro"/>
</dbReference>
<sequence>MDRRPLLLAAVLALAVVATTVAVPAMVSARPAYEIPVTAADDPDSLDSAEGEAWTEVPAAGVPLSSAGAAVPGGDDTTVENVRVASARTDERLYVRLSWEDGTRDTGADDVREFPDAVAVQLPANESARPPITMGSTDNPVNVWYWNGANASQELLAGGPGTTTTLTDSELRTAATYDGGRWRVVFSRPLAGASENRTTITGTRDVDVAVAVWNGSNMERSGQKATSEWYYLALGPGPQGPPYEAILWTVAGVAIVLTTLVTIEGVRRTRGE</sequence>
<keyword evidence="2" id="KW-0349">Heme</keyword>
<keyword evidence="1" id="KW-0813">Transport</keyword>
<dbReference type="EMBL" id="FNVN01000001">
    <property type="protein sequence ID" value="SEF60710.1"/>
    <property type="molecule type" value="Genomic_DNA"/>
</dbReference>
<evidence type="ECO:0000256" key="5">
    <source>
        <dbReference type="ARBA" id="ARBA00023004"/>
    </source>
</evidence>
<dbReference type="KEGG" id="hlm:DV707_06520"/>
<dbReference type="GO" id="GO:0046872">
    <property type="term" value="F:metal ion binding"/>
    <property type="evidence" value="ECO:0007669"/>
    <property type="project" value="UniProtKB-KW"/>
</dbReference>
<dbReference type="RefSeq" id="WP_103990058.1">
    <property type="nucleotide sequence ID" value="NZ_CP031311.1"/>
</dbReference>
<reference evidence="8 11" key="2">
    <citation type="journal article" date="2019" name="Nat. Commun.">
        <title>A new type of DNA phosphorothioation-based antiviral system in archaea.</title>
        <authorList>
            <person name="Xiong L."/>
            <person name="Liu S."/>
            <person name="Chen S."/>
            <person name="Xiao Y."/>
            <person name="Zhu B."/>
            <person name="Gao Y."/>
            <person name="Zhang Y."/>
            <person name="Chen B."/>
            <person name="Luo J."/>
            <person name="Deng Z."/>
            <person name="Chen X."/>
            <person name="Wang L."/>
            <person name="Chen S."/>
        </authorList>
    </citation>
    <scope>NUCLEOTIDE SEQUENCE [LARGE SCALE GENOMIC DNA]</scope>
    <source>
        <strain evidence="8 11">CGMCC 1.10331</strain>
    </source>
</reference>
<dbReference type="InterPro" id="IPR017838">
    <property type="entry name" value="DMSO_Rdtase_II_haem_b-bd_su"/>
</dbReference>
<dbReference type="Gene3D" id="2.60.40.1190">
    <property type="match status" value="1"/>
</dbReference>
<evidence type="ECO:0000313" key="10">
    <source>
        <dbReference type="Proteomes" id="UP000236740"/>
    </source>
</evidence>
<dbReference type="Pfam" id="PF09459">
    <property type="entry name" value="EB_dh"/>
    <property type="match status" value="2"/>
</dbReference>
<dbReference type="SUPFAM" id="SSF49344">
    <property type="entry name" value="CBD9-like"/>
    <property type="match status" value="1"/>
</dbReference>
<proteinExistence type="predicted"/>
<reference evidence="9 10" key="1">
    <citation type="submission" date="2016-10" db="EMBL/GenBank/DDBJ databases">
        <authorList>
            <person name="de Groot N.N."/>
        </authorList>
    </citation>
    <scope>NUCLEOTIDE SEQUENCE [LARGE SCALE GENOMIC DNA]</scope>
    <source>
        <strain evidence="9 10">CGMCC 1.10331</strain>
    </source>
</reference>